<evidence type="ECO:0000256" key="1">
    <source>
        <dbReference type="ARBA" id="ARBA00005786"/>
    </source>
</evidence>
<dbReference type="EMBL" id="VIIS01001753">
    <property type="protein sequence ID" value="KAF0293346.1"/>
    <property type="molecule type" value="Genomic_DNA"/>
</dbReference>
<accession>A0A6A4VFY1</accession>
<dbReference type="OrthoDB" id="5947176at2759"/>
<feature type="domain" description="Out at first C-terminal" evidence="4">
    <location>
        <begin position="164"/>
        <end position="232"/>
    </location>
</feature>
<organism evidence="5 6">
    <name type="scientific">Amphibalanus amphitrite</name>
    <name type="common">Striped barnacle</name>
    <name type="synonym">Balanus amphitrite</name>
    <dbReference type="NCBI Taxonomy" id="1232801"/>
    <lineage>
        <taxon>Eukaryota</taxon>
        <taxon>Metazoa</taxon>
        <taxon>Ecdysozoa</taxon>
        <taxon>Arthropoda</taxon>
        <taxon>Crustacea</taxon>
        <taxon>Multicrustacea</taxon>
        <taxon>Cirripedia</taxon>
        <taxon>Thoracica</taxon>
        <taxon>Thoracicalcarea</taxon>
        <taxon>Balanomorpha</taxon>
        <taxon>Balanoidea</taxon>
        <taxon>Balanidae</taxon>
        <taxon>Amphibalaninae</taxon>
        <taxon>Amphibalanus</taxon>
    </lineage>
</organism>
<sequence>MKFSFEMFRFIPFLLSASIVSGLLKINARNQEVQIFQALILGDEERGQSQYQVMCFVTKVDKGDYIASDAISKLRQKNPRAERQAEDELPELSYQMEVRLHLNRSAAVSPHVRQLCGEAGGATYSRHQDIQHVAAHRAADLDAPSLDQLERALSPLPPATSEPRCSSVSSLAEPCRCRYHLCISWYPCSLKYCKGRDADGQTVSYRCGIRTCRRCHVFDYSVTRKQLCLWDEEPRDAVNLMSIDDDDDV</sequence>
<proteinExistence type="inferred from homology"/>
<name>A0A6A4VFY1_AMPAM</name>
<protein>
    <submittedName>
        <fullName evidence="5">Out at first protein</fullName>
    </submittedName>
</protein>
<dbReference type="Proteomes" id="UP000440578">
    <property type="component" value="Unassembled WGS sequence"/>
</dbReference>
<reference evidence="5 6" key="1">
    <citation type="submission" date="2019-07" db="EMBL/GenBank/DDBJ databases">
        <title>Draft genome assembly of a fouling barnacle, Amphibalanus amphitrite (Darwin, 1854): The first reference genome for Thecostraca.</title>
        <authorList>
            <person name="Kim W."/>
        </authorList>
    </citation>
    <scope>NUCLEOTIDE SEQUENCE [LARGE SCALE GENOMIC DNA]</scope>
    <source>
        <strain evidence="5">SNU_AA5</strain>
        <tissue evidence="5">Soma without cirri and trophi</tissue>
    </source>
</reference>
<dbReference type="Pfam" id="PF14941">
    <property type="entry name" value="OAF_N"/>
    <property type="match status" value="1"/>
</dbReference>
<dbReference type="PANTHER" id="PTHR13423">
    <property type="entry name" value="OUT AT FIRST"/>
    <property type="match status" value="1"/>
</dbReference>
<evidence type="ECO:0000313" key="6">
    <source>
        <dbReference type="Proteomes" id="UP000440578"/>
    </source>
</evidence>
<evidence type="ECO:0000313" key="5">
    <source>
        <dbReference type="EMBL" id="KAF0293346.1"/>
    </source>
</evidence>
<evidence type="ECO:0000259" key="4">
    <source>
        <dbReference type="Pfam" id="PF22873"/>
    </source>
</evidence>
<dbReference type="PANTHER" id="PTHR13423:SF2">
    <property type="entry name" value="OUT AT FIRST PROTEIN HOMOLOG"/>
    <property type="match status" value="1"/>
</dbReference>
<feature type="domain" description="Out at first protein BRICHOS-like" evidence="3">
    <location>
        <begin position="30"/>
        <end position="132"/>
    </location>
</feature>
<comment type="caution">
    <text evidence="5">The sequence shown here is derived from an EMBL/GenBank/DDBJ whole genome shotgun (WGS) entry which is preliminary data.</text>
</comment>
<feature type="chain" id="PRO_5025345312" evidence="2">
    <location>
        <begin position="23"/>
        <end position="249"/>
    </location>
</feature>
<evidence type="ECO:0000256" key="2">
    <source>
        <dbReference type="SAM" id="SignalP"/>
    </source>
</evidence>
<gene>
    <name evidence="5" type="primary">oaf</name>
    <name evidence="5" type="ORF">FJT64_000922</name>
</gene>
<keyword evidence="6" id="KW-1185">Reference proteome</keyword>
<feature type="signal peptide" evidence="2">
    <location>
        <begin position="1"/>
        <end position="22"/>
    </location>
</feature>
<dbReference type="InterPro" id="IPR026315">
    <property type="entry name" value="Oaf"/>
</dbReference>
<comment type="similarity">
    <text evidence="1">Belongs to the OAF family.</text>
</comment>
<dbReference type="InterPro" id="IPR053894">
    <property type="entry name" value="OAF_N"/>
</dbReference>
<evidence type="ECO:0000259" key="3">
    <source>
        <dbReference type="Pfam" id="PF14941"/>
    </source>
</evidence>
<keyword evidence="2" id="KW-0732">Signal</keyword>
<dbReference type="Pfam" id="PF22873">
    <property type="entry name" value="OAF_C"/>
    <property type="match status" value="1"/>
</dbReference>
<dbReference type="InterPro" id="IPR053897">
    <property type="entry name" value="Oaf_C"/>
</dbReference>
<dbReference type="AlphaFoldDB" id="A0A6A4VFY1"/>